<proteinExistence type="predicted"/>
<dbReference type="Pfam" id="PF01753">
    <property type="entry name" value="zf-MYND"/>
    <property type="match status" value="1"/>
</dbReference>
<evidence type="ECO:0000313" key="9">
    <source>
        <dbReference type="Ensembl" id="ENSHCOP00000013762.1"/>
    </source>
</evidence>
<sequence length="797" mass="89072">MKPRSASPNREGGEVPRQGFGVQEFLDGSKYEGDFVNGLKHGKGRYTWKSGEFYEGSFYKDYRHGDGMYCWPTGNKFVGKFYLNWREGYGEHIFPDGYCSPFQGLYHADQRFGPGVLSEPTGCQDVGLWHGKHLIQLCNSVQSSFSLKNLTEYAAYLEQNIFSHSQCQVPCELGSDAYLQFCPRVYLQVDTDESWLLHDRNNALPCGIENYSTDGDHLPLPPGRRREFDEHFYGELWEPDSHGYEGYKREPHASLPLQARLLDMSSYLFLSMERDRFGPKGHLEVTSELLIHQASVGKGPAILEILLDGLIHPDVADSQGHTALIAATVNCHNDVVQLLLDLGADIDKVNSEGMSALAVCHVLYYPFQSLYTFDGLISKTQVTTQDTNKNNPARCFDSACCMYSYGIHVTERVLQGAAEALSHAWFQQHSGETEETVRKMAAMKHRVRLTTLNLLLDRGADPNTSRVPLPVIFLAILAADTKTVRKHLLCGAQTDISLPPERKGLYPLHVAAALPGLEGPEITKLLLHALTDPDARACDHDDIYEPDKVCRKPLPGSTITRKSWRVSEKPRPKEGGRTALHIACQRDSDYCVVSLLLSYKASTDLLWSGHSPLSLAIASGNNTAVEELLKGGVDPNLPLGRGVGSALCALGNFNYRLDANRPKLVLVFLKCDSGIAHTPYHALSMEGRETFKIQRQLLSMMGITKLFALLIQFLYLLLMSTELFLRSPFKFCYHCGRSAAVKLTACTRCHKVFYCSMACKLIAWDERHKEDHWINAGFVPPIGHSAYRLGRALRLSC</sequence>
<dbReference type="Pfam" id="PF12796">
    <property type="entry name" value="Ank_2"/>
    <property type="match status" value="2"/>
</dbReference>
<evidence type="ECO:0000256" key="1">
    <source>
        <dbReference type="ARBA" id="ARBA00022723"/>
    </source>
</evidence>
<keyword evidence="7" id="KW-0472">Membrane</keyword>
<dbReference type="Pfam" id="PF02493">
    <property type="entry name" value="MORN"/>
    <property type="match status" value="3"/>
</dbReference>
<dbReference type="Gene3D" id="1.25.40.20">
    <property type="entry name" value="Ankyrin repeat-containing domain"/>
    <property type="match status" value="2"/>
</dbReference>
<keyword evidence="5" id="KW-0040">ANK repeat</keyword>
<dbReference type="SUPFAM" id="SSF144232">
    <property type="entry name" value="HIT/MYND zinc finger-like"/>
    <property type="match status" value="1"/>
</dbReference>
<accession>A0A3Q2YK01</accession>
<evidence type="ECO:0000256" key="3">
    <source>
        <dbReference type="ARBA" id="ARBA00022771"/>
    </source>
</evidence>
<evidence type="ECO:0000313" key="10">
    <source>
        <dbReference type="Proteomes" id="UP000264820"/>
    </source>
</evidence>
<reference evidence="9" key="1">
    <citation type="submission" date="2025-08" db="UniProtKB">
        <authorList>
            <consortium name="Ensembl"/>
        </authorList>
    </citation>
    <scope>IDENTIFICATION</scope>
</reference>
<dbReference type="Ensembl" id="ENSHCOT00000027431.1">
    <property type="protein sequence ID" value="ENSHCOP00000013762.1"/>
    <property type="gene ID" value="ENSHCOG00000000729.1"/>
</dbReference>
<evidence type="ECO:0000256" key="4">
    <source>
        <dbReference type="ARBA" id="ARBA00022833"/>
    </source>
</evidence>
<dbReference type="Proteomes" id="UP000264820">
    <property type="component" value="Unplaced"/>
</dbReference>
<evidence type="ECO:0000256" key="6">
    <source>
        <dbReference type="PROSITE-ProRule" id="PRU00134"/>
    </source>
</evidence>
<dbReference type="GO" id="GO:0008270">
    <property type="term" value="F:zinc ion binding"/>
    <property type="evidence" value="ECO:0007669"/>
    <property type="project" value="UniProtKB-KW"/>
</dbReference>
<dbReference type="Gene3D" id="2.20.110.10">
    <property type="entry name" value="Histone H3 K4-specific methyltransferase SET7/9 N-terminal domain"/>
    <property type="match status" value="1"/>
</dbReference>
<feature type="repeat" description="ANK" evidence="5">
    <location>
        <begin position="319"/>
        <end position="351"/>
    </location>
</feature>
<evidence type="ECO:0000256" key="2">
    <source>
        <dbReference type="ARBA" id="ARBA00022737"/>
    </source>
</evidence>
<dbReference type="SMART" id="SM00698">
    <property type="entry name" value="MORN"/>
    <property type="match status" value="2"/>
</dbReference>
<dbReference type="InterPro" id="IPR053064">
    <property type="entry name" value="Ankyrin-MYND_domain-protein"/>
</dbReference>
<dbReference type="OMA" id="CNKVFYC"/>
<dbReference type="GeneTree" id="ENSGT00460000041630"/>
<evidence type="ECO:0000256" key="7">
    <source>
        <dbReference type="SAM" id="Phobius"/>
    </source>
</evidence>
<keyword evidence="7" id="KW-0812">Transmembrane</keyword>
<dbReference type="PROSITE" id="PS50865">
    <property type="entry name" value="ZF_MYND_2"/>
    <property type="match status" value="1"/>
</dbReference>
<dbReference type="InterPro" id="IPR002110">
    <property type="entry name" value="Ankyrin_rpt"/>
</dbReference>
<reference evidence="9" key="2">
    <citation type="submission" date="2025-09" db="UniProtKB">
        <authorList>
            <consortium name="Ensembl"/>
        </authorList>
    </citation>
    <scope>IDENTIFICATION</scope>
</reference>
<keyword evidence="7" id="KW-1133">Transmembrane helix</keyword>
<dbReference type="PROSITE" id="PS50088">
    <property type="entry name" value="ANK_REPEAT"/>
    <property type="match status" value="3"/>
</dbReference>
<name>A0A3Q2YK01_HIPCM</name>
<dbReference type="SMART" id="SM00248">
    <property type="entry name" value="ANK"/>
    <property type="match status" value="6"/>
</dbReference>
<dbReference type="InterPro" id="IPR003409">
    <property type="entry name" value="MORN"/>
</dbReference>
<feature type="domain" description="MYND-type" evidence="8">
    <location>
        <begin position="732"/>
        <end position="772"/>
    </location>
</feature>
<keyword evidence="2" id="KW-0677">Repeat</keyword>
<keyword evidence="3 6" id="KW-0863">Zinc-finger</keyword>
<dbReference type="PROSITE" id="PS50297">
    <property type="entry name" value="ANK_REP_REGION"/>
    <property type="match status" value="3"/>
</dbReference>
<dbReference type="InterPro" id="IPR036770">
    <property type="entry name" value="Ankyrin_rpt-contain_sf"/>
</dbReference>
<dbReference type="SUPFAM" id="SSF48403">
    <property type="entry name" value="Ankyrin repeat"/>
    <property type="match status" value="1"/>
</dbReference>
<dbReference type="STRING" id="109280.ENSHCOP00000013762"/>
<evidence type="ECO:0000256" key="5">
    <source>
        <dbReference type="PROSITE-ProRule" id="PRU00023"/>
    </source>
</evidence>
<feature type="repeat" description="ANK" evidence="5">
    <location>
        <begin position="575"/>
        <end position="608"/>
    </location>
</feature>
<dbReference type="PANTHER" id="PTHR15897">
    <property type="entry name" value="ANKYRIN REPEAT AND MYND DOMAIN PROTEIN 1"/>
    <property type="match status" value="1"/>
</dbReference>
<keyword evidence="4" id="KW-0862">Zinc</keyword>
<dbReference type="InterPro" id="IPR002893">
    <property type="entry name" value="Znf_MYND"/>
</dbReference>
<dbReference type="Gene3D" id="6.10.140.2220">
    <property type="match status" value="1"/>
</dbReference>
<feature type="transmembrane region" description="Helical" evidence="7">
    <location>
        <begin position="697"/>
        <end position="718"/>
    </location>
</feature>
<dbReference type="PANTHER" id="PTHR15897:SF2">
    <property type="entry name" value="ANKYRIN REPEAT AND MYND DOMAIN-CONTAINING PROTEIN 1"/>
    <property type="match status" value="1"/>
</dbReference>
<evidence type="ECO:0000259" key="8">
    <source>
        <dbReference type="PROSITE" id="PS50865"/>
    </source>
</evidence>
<keyword evidence="10" id="KW-1185">Reference proteome</keyword>
<dbReference type="AlphaFoldDB" id="A0A3Q2YK01"/>
<protein>
    <recommendedName>
        <fullName evidence="8">MYND-type domain-containing protein</fullName>
    </recommendedName>
</protein>
<keyword evidence="1" id="KW-0479">Metal-binding</keyword>
<organism evidence="9 10">
    <name type="scientific">Hippocampus comes</name>
    <name type="common">Tiger tail seahorse</name>
    <dbReference type="NCBI Taxonomy" id="109280"/>
    <lineage>
        <taxon>Eukaryota</taxon>
        <taxon>Metazoa</taxon>
        <taxon>Chordata</taxon>
        <taxon>Craniata</taxon>
        <taxon>Vertebrata</taxon>
        <taxon>Euteleostomi</taxon>
        <taxon>Actinopterygii</taxon>
        <taxon>Neopterygii</taxon>
        <taxon>Teleostei</taxon>
        <taxon>Neoteleostei</taxon>
        <taxon>Acanthomorphata</taxon>
        <taxon>Syngnathiaria</taxon>
        <taxon>Syngnathiformes</taxon>
        <taxon>Syngnathoidei</taxon>
        <taxon>Syngnathidae</taxon>
        <taxon>Hippocampus</taxon>
    </lineage>
</organism>
<dbReference type="SUPFAM" id="SSF82185">
    <property type="entry name" value="Histone H3 K4-specific methyltransferase SET7/9 N-terminal domain"/>
    <property type="match status" value="1"/>
</dbReference>
<feature type="repeat" description="ANK" evidence="5">
    <location>
        <begin position="608"/>
        <end position="636"/>
    </location>
</feature>